<dbReference type="AlphaFoldDB" id="A0A4S4AQH1"/>
<dbReference type="RefSeq" id="WP_136384340.1">
    <property type="nucleotide sequence ID" value="NZ_SSOD01000005.1"/>
</dbReference>
<accession>A0A4S4AQH1</accession>
<evidence type="ECO:0000313" key="3">
    <source>
        <dbReference type="Proteomes" id="UP000307956"/>
    </source>
</evidence>
<dbReference type="EMBL" id="SSOD01000005">
    <property type="protein sequence ID" value="THF61974.1"/>
    <property type="molecule type" value="Genomic_DNA"/>
</dbReference>
<feature type="transmembrane region" description="Helical" evidence="1">
    <location>
        <begin position="6"/>
        <end position="24"/>
    </location>
</feature>
<comment type="caution">
    <text evidence="2">The sequence shown here is derived from an EMBL/GenBank/DDBJ whole genome shotgun (WGS) entry which is preliminary data.</text>
</comment>
<keyword evidence="1" id="KW-0472">Membrane</keyword>
<dbReference type="OrthoDB" id="7448728at2"/>
<evidence type="ECO:0000313" key="2">
    <source>
        <dbReference type="EMBL" id="THF61974.1"/>
    </source>
</evidence>
<keyword evidence="1" id="KW-1133">Transmembrane helix</keyword>
<evidence type="ECO:0000256" key="1">
    <source>
        <dbReference type="SAM" id="Phobius"/>
    </source>
</evidence>
<reference evidence="2 3" key="1">
    <citation type="submission" date="2019-04" db="EMBL/GenBank/DDBJ databases">
        <title>Azoarcus rhizosphaerae sp. nov. isolated from rhizosphere of Ficus religiosa.</title>
        <authorList>
            <person name="Lin S.-Y."/>
            <person name="Hameed A."/>
            <person name="Hsu Y.-H."/>
            <person name="Young C.-C."/>
        </authorList>
    </citation>
    <scope>NUCLEOTIDE SEQUENCE [LARGE SCALE GENOMIC DNA]</scope>
    <source>
        <strain evidence="2 3">CC-YHH848</strain>
    </source>
</reference>
<sequence length="173" mass="19301">MELKDIITAIAALVGMVLGIYNYLHARAADRVRLRVVPKSSSYQGKDFTGREFYLHNKDRFDIHHPTYPPDTLSVEVVNLSKFPVTVDEIGLRSRWRKTRLVLVNPVLADRGPWPRKLEPRESVTASFDLTSLIDSDHLPSVTHAYATTICGSTCLGESGALKELVLTLKNAA</sequence>
<keyword evidence="3" id="KW-1185">Reference proteome</keyword>
<gene>
    <name evidence="2" type="ORF">E6O51_07360</name>
</gene>
<organism evidence="2 3">
    <name type="scientific">Pseudothauera rhizosphaerae</name>
    <dbReference type="NCBI Taxonomy" id="2565932"/>
    <lineage>
        <taxon>Bacteria</taxon>
        <taxon>Pseudomonadati</taxon>
        <taxon>Pseudomonadota</taxon>
        <taxon>Betaproteobacteria</taxon>
        <taxon>Rhodocyclales</taxon>
        <taxon>Zoogloeaceae</taxon>
        <taxon>Pseudothauera</taxon>
    </lineage>
</organism>
<dbReference type="Proteomes" id="UP000307956">
    <property type="component" value="Unassembled WGS sequence"/>
</dbReference>
<protein>
    <submittedName>
        <fullName evidence="2">Uncharacterized protein</fullName>
    </submittedName>
</protein>
<keyword evidence="1" id="KW-0812">Transmembrane</keyword>
<name>A0A4S4AQH1_9RHOO</name>
<proteinExistence type="predicted"/>